<organism evidence="1 2">
    <name type="scientific">Phytophthora fragariae</name>
    <dbReference type="NCBI Taxonomy" id="53985"/>
    <lineage>
        <taxon>Eukaryota</taxon>
        <taxon>Sar</taxon>
        <taxon>Stramenopiles</taxon>
        <taxon>Oomycota</taxon>
        <taxon>Peronosporomycetes</taxon>
        <taxon>Peronosporales</taxon>
        <taxon>Peronosporaceae</taxon>
        <taxon>Phytophthora</taxon>
    </lineage>
</organism>
<reference evidence="1 2" key="1">
    <citation type="submission" date="2018-08" db="EMBL/GenBank/DDBJ databases">
        <title>Genomic investigation of the strawberry pathogen Phytophthora fragariae indicates pathogenicity is determined by transcriptional variation in three key races.</title>
        <authorList>
            <person name="Adams T.M."/>
            <person name="Armitage A.D."/>
            <person name="Sobczyk M.K."/>
            <person name="Bates H.J."/>
            <person name="Dunwell J.M."/>
            <person name="Nellist C.F."/>
            <person name="Harrison R.J."/>
        </authorList>
    </citation>
    <scope>NUCLEOTIDE SEQUENCE [LARGE SCALE GENOMIC DNA]</scope>
    <source>
        <strain evidence="1 2">NOV-5</strain>
    </source>
</reference>
<protein>
    <submittedName>
        <fullName evidence="1">Uncharacterized protein</fullName>
    </submittedName>
</protein>
<sequence length="106" mass="11902">MNTVVTRSTSTKITAWVLDVAYKTNHAEKWNGGWVLYTHKSDNTWVAIQAGSINSGTKISQTAMAAQVIRQGIDCLAATTNMQQKFLRINTLDKTLRKRMDQGDRE</sequence>
<dbReference type="EMBL" id="QXGA01007042">
    <property type="protein sequence ID" value="KAE9061221.1"/>
    <property type="molecule type" value="Genomic_DNA"/>
</dbReference>
<feature type="non-terminal residue" evidence="1">
    <location>
        <position position="106"/>
    </location>
</feature>
<dbReference type="AlphaFoldDB" id="A0A6A3PW96"/>
<accession>A0A6A3PW96</accession>
<dbReference type="Proteomes" id="UP000440732">
    <property type="component" value="Unassembled WGS sequence"/>
</dbReference>
<proteinExistence type="predicted"/>
<evidence type="ECO:0000313" key="1">
    <source>
        <dbReference type="EMBL" id="KAE9061221.1"/>
    </source>
</evidence>
<evidence type="ECO:0000313" key="2">
    <source>
        <dbReference type="Proteomes" id="UP000440732"/>
    </source>
</evidence>
<name>A0A6A3PW96_9STRA</name>
<comment type="caution">
    <text evidence="1">The sequence shown here is derived from an EMBL/GenBank/DDBJ whole genome shotgun (WGS) entry which is preliminary data.</text>
</comment>
<gene>
    <name evidence="1" type="ORF">PF006_g31458</name>
</gene>